<evidence type="ECO:0000313" key="9">
    <source>
        <dbReference type="EMBL" id="RLK61952.1"/>
    </source>
</evidence>
<comment type="similarity">
    <text evidence="2 5">Belongs to the acyl-CoA dehydrogenase family.</text>
</comment>
<comment type="caution">
    <text evidence="9">The sequence shown here is derived from an EMBL/GenBank/DDBJ whole genome shotgun (WGS) entry which is preliminary data.</text>
</comment>
<dbReference type="InterPro" id="IPR036250">
    <property type="entry name" value="AcylCo_DH-like_C"/>
</dbReference>
<reference evidence="9 10" key="1">
    <citation type="submission" date="2018-10" db="EMBL/GenBank/DDBJ databases">
        <title>Genomic Encyclopedia of Archaeal and Bacterial Type Strains, Phase II (KMG-II): from individual species to whole genera.</title>
        <authorList>
            <person name="Goeker M."/>
        </authorList>
    </citation>
    <scope>NUCLEOTIDE SEQUENCE [LARGE SCALE GENOMIC DNA]</scope>
    <source>
        <strain evidence="9 10">DSM 45657</strain>
    </source>
</reference>
<dbReference type="SUPFAM" id="SSF56645">
    <property type="entry name" value="Acyl-CoA dehydrogenase NM domain-like"/>
    <property type="match status" value="1"/>
</dbReference>
<dbReference type="Gene3D" id="1.10.540.10">
    <property type="entry name" value="Acyl-CoA dehydrogenase/oxidase, N-terminal domain"/>
    <property type="match status" value="1"/>
</dbReference>
<proteinExistence type="inferred from homology"/>
<evidence type="ECO:0000259" key="7">
    <source>
        <dbReference type="Pfam" id="PF02770"/>
    </source>
</evidence>
<dbReference type="InterPro" id="IPR009075">
    <property type="entry name" value="AcylCo_DH/oxidase_C"/>
</dbReference>
<sequence>MPSTATVTSSPESKNAELPSAEFIEGIRAIAREHFDSAFLPQEELPRQKWELLTRAGVLLPALPTEFGGRDSHLEMCRVIEAIAEWNLPLAMYAKIISAVALRPIVMRASEPTRTEVLSEFGTGAPLICGFASTEPGCGSNMSAMRTTFEPGPAGYRLRGHKHWQGFSTTADWWLVSAKNDDNGREYGYFVLRREEGFTTTERYTPMGMRLLDYGLNEIDATVPAHRRLDAANHDLSAMPELLTPPRSMMASIAAGFLRRISRETRAYAERRPLGRGTLADIGFVRYRIRAVESSATICRALAHHVETRMDLKSDMTESFPVSLALKTVATERMVSAANHYVQIAGGEGYRTESPTNIAAQAFLDTRVFTIFDGTNDLLSQQLTHHCQKLAAGDPLSSFLATWELTAPAVGAGIDLTFLDGPLAQEHLVLAGRAIAYAIAHTLVRQWSQRTTDVTDQARIAMAFLTADVNAIAVEFNLLAQRIL</sequence>
<accession>A0A421BC53</accession>
<dbReference type="GO" id="GO:0003995">
    <property type="term" value="F:acyl-CoA dehydrogenase activity"/>
    <property type="evidence" value="ECO:0007669"/>
    <property type="project" value="TreeGrafter"/>
</dbReference>
<evidence type="ECO:0000256" key="2">
    <source>
        <dbReference type="ARBA" id="ARBA00009347"/>
    </source>
</evidence>
<dbReference type="PANTHER" id="PTHR43884:SF12">
    <property type="entry name" value="ISOVALERYL-COA DEHYDROGENASE, MITOCHONDRIAL-RELATED"/>
    <property type="match status" value="1"/>
</dbReference>
<feature type="domain" description="Acyl-CoA dehydrogenase/oxidase C-terminal" evidence="6">
    <location>
        <begin position="241"/>
        <end position="382"/>
    </location>
</feature>
<dbReference type="SUPFAM" id="SSF47203">
    <property type="entry name" value="Acyl-CoA dehydrogenase C-terminal domain-like"/>
    <property type="match status" value="1"/>
</dbReference>
<dbReference type="InterPro" id="IPR009100">
    <property type="entry name" value="AcylCoA_DH/oxidase_NM_dom_sf"/>
</dbReference>
<evidence type="ECO:0000256" key="1">
    <source>
        <dbReference type="ARBA" id="ARBA00001974"/>
    </source>
</evidence>
<evidence type="ECO:0000313" key="10">
    <source>
        <dbReference type="Proteomes" id="UP000282454"/>
    </source>
</evidence>
<dbReference type="Proteomes" id="UP000282454">
    <property type="component" value="Unassembled WGS sequence"/>
</dbReference>
<keyword evidence="4 5" id="KW-0274">FAD</keyword>
<dbReference type="InterPro" id="IPR037069">
    <property type="entry name" value="AcylCoA_DH/ox_N_sf"/>
</dbReference>
<dbReference type="GO" id="GO:0050660">
    <property type="term" value="F:flavin adenine dinucleotide binding"/>
    <property type="evidence" value="ECO:0007669"/>
    <property type="project" value="InterPro"/>
</dbReference>
<dbReference type="EMBL" id="RCDD01000001">
    <property type="protein sequence ID" value="RLK61952.1"/>
    <property type="molecule type" value="Genomic_DNA"/>
</dbReference>
<dbReference type="CDD" id="cd00567">
    <property type="entry name" value="ACAD"/>
    <property type="match status" value="1"/>
</dbReference>
<dbReference type="InterPro" id="IPR006091">
    <property type="entry name" value="Acyl-CoA_Oxase/DH_mid-dom"/>
</dbReference>
<feature type="domain" description="Acyl-CoA dehydrogenase/oxidase N-terminal" evidence="8">
    <location>
        <begin position="26"/>
        <end position="124"/>
    </location>
</feature>
<dbReference type="Gene3D" id="2.40.110.10">
    <property type="entry name" value="Butyryl-CoA Dehydrogenase, subunit A, domain 2"/>
    <property type="match status" value="1"/>
</dbReference>
<dbReference type="PANTHER" id="PTHR43884">
    <property type="entry name" value="ACYL-COA DEHYDROGENASE"/>
    <property type="match status" value="1"/>
</dbReference>
<dbReference type="Pfam" id="PF00441">
    <property type="entry name" value="Acyl-CoA_dh_1"/>
    <property type="match status" value="1"/>
</dbReference>
<keyword evidence="10" id="KW-1185">Reference proteome</keyword>
<dbReference type="Pfam" id="PF02771">
    <property type="entry name" value="Acyl-CoA_dh_N"/>
    <property type="match status" value="1"/>
</dbReference>
<keyword evidence="5" id="KW-0560">Oxidoreductase</keyword>
<protein>
    <submittedName>
        <fullName evidence="9">Alkylation response protein AidB-like acyl-CoA dehydrogenase</fullName>
    </submittedName>
</protein>
<dbReference type="InterPro" id="IPR046373">
    <property type="entry name" value="Acyl-CoA_Oxase/DH_mid-dom_sf"/>
</dbReference>
<comment type="cofactor">
    <cofactor evidence="1 5">
        <name>FAD</name>
        <dbReference type="ChEBI" id="CHEBI:57692"/>
    </cofactor>
</comment>
<dbReference type="AlphaFoldDB" id="A0A421BC53"/>
<dbReference type="Pfam" id="PF02770">
    <property type="entry name" value="Acyl-CoA_dh_M"/>
    <property type="match status" value="1"/>
</dbReference>
<gene>
    <name evidence="9" type="ORF">CLV68_2501</name>
</gene>
<dbReference type="Gene3D" id="1.20.140.10">
    <property type="entry name" value="Butyryl-CoA Dehydrogenase, subunit A, domain 3"/>
    <property type="match status" value="1"/>
</dbReference>
<evidence type="ECO:0000259" key="6">
    <source>
        <dbReference type="Pfam" id="PF00441"/>
    </source>
</evidence>
<name>A0A421BC53_9PSEU</name>
<evidence type="ECO:0000256" key="4">
    <source>
        <dbReference type="ARBA" id="ARBA00022827"/>
    </source>
</evidence>
<dbReference type="RefSeq" id="WP_170224249.1">
    <property type="nucleotide sequence ID" value="NZ_RCDD01000001.1"/>
</dbReference>
<evidence type="ECO:0000256" key="5">
    <source>
        <dbReference type="RuleBase" id="RU362125"/>
    </source>
</evidence>
<dbReference type="InterPro" id="IPR013786">
    <property type="entry name" value="AcylCoA_DH/ox_N"/>
</dbReference>
<keyword evidence="3 5" id="KW-0285">Flavoprotein</keyword>
<evidence type="ECO:0000256" key="3">
    <source>
        <dbReference type="ARBA" id="ARBA00022630"/>
    </source>
</evidence>
<evidence type="ECO:0000259" key="8">
    <source>
        <dbReference type="Pfam" id="PF02771"/>
    </source>
</evidence>
<feature type="domain" description="Acyl-CoA oxidase/dehydrogenase middle" evidence="7">
    <location>
        <begin position="131"/>
        <end position="213"/>
    </location>
</feature>
<organism evidence="9 10">
    <name type="scientific">Actinokineospora cianjurensis</name>
    <dbReference type="NCBI Taxonomy" id="585224"/>
    <lineage>
        <taxon>Bacteria</taxon>
        <taxon>Bacillati</taxon>
        <taxon>Actinomycetota</taxon>
        <taxon>Actinomycetes</taxon>
        <taxon>Pseudonocardiales</taxon>
        <taxon>Pseudonocardiaceae</taxon>
        <taxon>Actinokineospora</taxon>
    </lineage>
</organism>